<comment type="caution">
    <text evidence="12">The sequence shown here is derived from an EMBL/GenBank/DDBJ whole genome shotgun (WGS) entry which is preliminary data.</text>
</comment>
<evidence type="ECO:0000256" key="9">
    <source>
        <dbReference type="PROSITE-ProRule" id="PRU01172"/>
    </source>
</evidence>
<comment type="caution">
    <text evidence="9">Lacks conserved residue(s) required for the propagation of feature annotation.</text>
</comment>
<feature type="domain" description="Pentraxin (PTX)" evidence="11">
    <location>
        <begin position="3"/>
        <end position="199"/>
    </location>
</feature>
<comment type="subunit">
    <text evidence="10">Homopentamer. Pentaxin (or pentraxin) have a discoid arrangement of 5 non-covalently bound subunits.</text>
</comment>
<evidence type="ECO:0000256" key="8">
    <source>
        <dbReference type="ARBA" id="ARBA00038102"/>
    </source>
</evidence>
<dbReference type="InterPro" id="IPR001759">
    <property type="entry name" value="PTX_dom"/>
</dbReference>
<dbReference type="Gene3D" id="2.60.120.200">
    <property type="match status" value="1"/>
</dbReference>
<reference evidence="12 13" key="1">
    <citation type="submission" date="2019-09" db="EMBL/GenBank/DDBJ databases">
        <title>Bird 10,000 Genomes (B10K) Project - Family phase.</title>
        <authorList>
            <person name="Zhang G."/>
        </authorList>
    </citation>
    <scope>NUCLEOTIDE SEQUENCE [LARGE SCALE GENOMIC DNA]</scope>
    <source>
        <strain evidence="12">B10K-LSUMZ-23963</strain>
        <tissue evidence="12">Muscle</tissue>
    </source>
</reference>
<dbReference type="PROSITE" id="PS51828">
    <property type="entry name" value="PTX_2"/>
    <property type="match status" value="1"/>
</dbReference>
<dbReference type="SUPFAM" id="SSF49899">
    <property type="entry name" value="Concanavalin A-like lectins/glucanases"/>
    <property type="match status" value="1"/>
</dbReference>
<dbReference type="InterPro" id="IPR030476">
    <property type="entry name" value="Pentaxin_CS"/>
</dbReference>
<gene>
    <name evidence="12" type="primary">Ptx2_1</name>
    <name evidence="12" type="ORF">DRONOV_R01280</name>
</gene>
<evidence type="ECO:0000256" key="1">
    <source>
        <dbReference type="ARBA" id="ARBA00004613"/>
    </source>
</evidence>
<comment type="subcellular location">
    <subcellularLocation>
        <location evidence="1 10">Secreted</location>
    </subcellularLocation>
</comment>
<dbReference type="InterPro" id="IPR013320">
    <property type="entry name" value="ConA-like_dom_sf"/>
</dbReference>
<dbReference type="GO" id="GO:0045087">
    <property type="term" value="P:innate immune response"/>
    <property type="evidence" value="ECO:0007669"/>
    <property type="project" value="TreeGrafter"/>
</dbReference>
<protein>
    <recommendedName>
        <fullName evidence="10">Pentraxin family member</fullName>
    </recommendedName>
</protein>
<name>A0A7K9BHQ6_DRONO</name>
<dbReference type="PROSITE" id="PS00289">
    <property type="entry name" value="PTX_1"/>
    <property type="match status" value="1"/>
</dbReference>
<evidence type="ECO:0000256" key="6">
    <source>
        <dbReference type="ARBA" id="ARBA00022837"/>
    </source>
</evidence>
<dbReference type="EMBL" id="VWZH01000420">
    <property type="protein sequence ID" value="NXG38995.1"/>
    <property type="molecule type" value="Genomic_DNA"/>
</dbReference>
<keyword evidence="7" id="KW-1015">Disulfide bond</keyword>
<feature type="non-terminal residue" evidence="12">
    <location>
        <position position="199"/>
    </location>
</feature>
<feature type="non-terminal residue" evidence="12">
    <location>
        <position position="1"/>
    </location>
</feature>
<evidence type="ECO:0000256" key="10">
    <source>
        <dbReference type="RuleBase" id="RU362112"/>
    </source>
</evidence>
<dbReference type="Proteomes" id="UP000543287">
    <property type="component" value="Unassembled WGS sequence"/>
</dbReference>
<dbReference type="GO" id="GO:0006953">
    <property type="term" value="P:acute-phase response"/>
    <property type="evidence" value="ECO:0007669"/>
    <property type="project" value="UniProtKB-KW"/>
</dbReference>
<evidence type="ECO:0000256" key="4">
    <source>
        <dbReference type="ARBA" id="ARBA00022723"/>
    </source>
</evidence>
<keyword evidence="2" id="KW-0011">Acute phase</keyword>
<dbReference type="GO" id="GO:0046872">
    <property type="term" value="F:metal ion binding"/>
    <property type="evidence" value="ECO:0007669"/>
    <property type="project" value="UniProtKB-KW"/>
</dbReference>
<dbReference type="GO" id="GO:0001849">
    <property type="term" value="F:complement component C1q complex binding"/>
    <property type="evidence" value="ECO:0007669"/>
    <property type="project" value="TreeGrafter"/>
</dbReference>
<comment type="similarity">
    <text evidence="8 10">Belongs to the pentraxin family.</text>
</comment>
<sequence length="199" mass="22524">DLINSVFVFPQETKDAYVLVKATPEQPLQNFTVCLRSYTDLTRPYSLFSYATEAQDNEILLAKHKPGEYRLYVGGKFVSFRIPKGSQMGSEHICTSWESTTGIVGFWFNGKPWPRKGLQKGYTVSHKAVILLGQQQGSYEAGIDAKRSFTGEISDVYMWDVGISTQEVASILYNLPVEAPIFGWRNFPYKIEGEVYLKP</sequence>
<dbReference type="SMART" id="SM00159">
    <property type="entry name" value="PTX"/>
    <property type="match status" value="1"/>
</dbReference>
<keyword evidence="4 10" id="KW-0479">Metal-binding</keyword>
<proteinExistence type="inferred from homology"/>
<dbReference type="Pfam" id="PF00354">
    <property type="entry name" value="Pentaxin"/>
    <property type="match status" value="1"/>
</dbReference>
<evidence type="ECO:0000259" key="11">
    <source>
        <dbReference type="PROSITE" id="PS51828"/>
    </source>
</evidence>
<dbReference type="FunFam" id="2.60.120.200:FF:000070">
    <property type="entry name" value="Serum amyloid P-component"/>
    <property type="match status" value="1"/>
</dbReference>
<evidence type="ECO:0000313" key="12">
    <source>
        <dbReference type="EMBL" id="NXG38995.1"/>
    </source>
</evidence>
<dbReference type="InterPro" id="IPR051005">
    <property type="entry name" value="Pentraxin_domain"/>
</dbReference>
<evidence type="ECO:0000313" key="13">
    <source>
        <dbReference type="Proteomes" id="UP000543287"/>
    </source>
</evidence>
<dbReference type="GO" id="GO:0005615">
    <property type="term" value="C:extracellular space"/>
    <property type="evidence" value="ECO:0007669"/>
    <property type="project" value="TreeGrafter"/>
</dbReference>
<dbReference type="PRINTS" id="PR00895">
    <property type="entry name" value="PENTAXIN"/>
</dbReference>
<dbReference type="PANTHER" id="PTHR45869">
    <property type="entry name" value="C-REACTIVE PROTEIN-RELATED"/>
    <property type="match status" value="1"/>
</dbReference>
<organism evidence="12 13">
    <name type="scientific">Dromaius novaehollandiae</name>
    <name type="common">Emu</name>
    <dbReference type="NCBI Taxonomy" id="8790"/>
    <lineage>
        <taxon>Eukaryota</taxon>
        <taxon>Metazoa</taxon>
        <taxon>Chordata</taxon>
        <taxon>Craniata</taxon>
        <taxon>Vertebrata</taxon>
        <taxon>Euteleostomi</taxon>
        <taxon>Archelosauria</taxon>
        <taxon>Archosauria</taxon>
        <taxon>Dinosauria</taxon>
        <taxon>Saurischia</taxon>
        <taxon>Theropoda</taxon>
        <taxon>Coelurosauria</taxon>
        <taxon>Aves</taxon>
        <taxon>Palaeognathae</taxon>
        <taxon>Casuariiformes</taxon>
        <taxon>Dromaiidae</taxon>
        <taxon>Dromaius</taxon>
    </lineage>
</organism>
<accession>A0A7K9BHQ6</accession>
<keyword evidence="5" id="KW-0732">Signal</keyword>
<evidence type="ECO:0000256" key="7">
    <source>
        <dbReference type="ARBA" id="ARBA00023157"/>
    </source>
</evidence>
<dbReference type="PANTHER" id="PTHR45869:SF7">
    <property type="entry name" value="C-REACTIVE PROTEIN"/>
    <property type="match status" value="1"/>
</dbReference>
<evidence type="ECO:0000256" key="2">
    <source>
        <dbReference type="ARBA" id="ARBA00022486"/>
    </source>
</evidence>
<keyword evidence="3" id="KW-0964">Secreted</keyword>
<evidence type="ECO:0000256" key="5">
    <source>
        <dbReference type="ARBA" id="ARBA00022729"/>
    </source>
</evidence>
<comment type="cofactor">
    <cofactor evidence="10">
        <name>Ca(2+)</name>
        <dbReference type="ChEBI" id="CHEBI:29108"/>
    </cofactor>
    <text evidence="10">Binds 2 calcium ions per subunit.</text>
</comment>
<keyword evidence="6 10" id="KW-0106">Calcium</keyword>
<evidence type="ECO:0000256" key="3">
    <source>
        <dbReference type="ARBA" id="ARBA00022525"/>
    </source>
</evidence>
<dbReference type="AlphaFoldDB" id="A0A7K9BHQ6"/>